<evidence type="ECO:0000256" key="1">
    <source>
        <dbReference type="ARBA" id="ARBA00004554"/>
    </source>
</evidence>
<dbReference type="PANTHER" id="PTHR24223:SF330">
    <property type="entry name" value="ATP-BINDING CASSETTE SUB-FAMILY C MEMBER 10"/>
    <property type="match status" value="1"/>
</dbReference>
<feature type="transmembrane region" description="Helical" evidence="24">
    <location>
        <begin position="339"/>
        <end position="364"/>
    </location>
</feature>
<feature type="transmembrane region" description="Helical" evidence="24">
    <location>
        <begin position="945"/>
        <end position="964"/>
    </location>
</feature>
<dbReference type="FunFam" id="1.20.1560.10:FF:000037">
    <property type="entry name" value="ATP-binding cassette subfamily C member 10"/>
    <property type="match status" value="1"/>
</dbReference>
<dbReference type="Gene3D" id="3.40.50.300">
    <property type="entry name" value="P-loop containing nucleotide triphosphate hydrolases"/>
    <property type="match status" value="2"/>
</dbReference>
<sequence>MGGDIGAAEFISELCHTDVDSPFPVWQNGTISPCANQLLLGSLPHAVFAVISACYISVPRLIHIVSSLPIGWSLRAASTLLVFLLFIGDLVLVFELQAPDIYLDTLADGCGMLAFLVHFGAILSLQKSIYRRTRGPALLPVALILSIPNLAFNLTVCTQEIIHHGVSQPLQVIRLAFTVTRGALVLVYLLGYIFPCYRTQRDLLSCNAEDEAPLIVTFEPFEEVTVAEDGSSLLSRLLYLWLNPLLNRGKRGELGRPSDVFELPSRLRTKSVTRRFYQCWEKCLHSRALERPERPDRRPRGNLQDNSWSEAQPERICEGEAEHEVKLLQVLHKAFGLRYYLLGGLKLVASMLAFAGPLLLGGLVGFMETEGAPLSKGVWCAVGLFASTFLAALLKNIFVYEVSKVALEARAAVISTIYCKALKVNAPSLARFNMGEVVNFMSTDTDRVVNFFNSFHEVWSLPFQFVLALYLLYLQVGVAFLGGVGVAVLLVPLNKVLASRILENNKHMLQHKDGRVKLMTEILFGIRVLKYYNWEEHFTQKIEEARKKELHHLKLLKYLDAVCVYTWAALPVVISILTFITYVLLGNNLTAAKVFSTLALVGMLILPLNAFPWVLNGTLEAKVSLDRIQRFLAVQDQDLSVYYSQVCPEDPPSAVQMVQASFSWKQSEEADSVSIPDDITEEGSPPRSFYLHALNLNVKMGSLVVVVGKVGCGKSSLLAAITGELTRCGGEVFVQGREQGFGLAVQEPWIQHATVQDNILFGRDYDNMFYQSVIQACALADDLNILPGGDQTEVGENGVTLSGGQKSRLALARAVYMDKEIYLLDDPLAAVDADVAHHLMEKCILGILKDKTRILCTHRIEFVDKADVVVLMDNGMIVKTGAPSEVLSLVKGPKDSKNSSNAKEKDSAGSEEMEASEPELKAELEMFGEEQKQMGTLSWAVYRSYWKAVGGCMAVAVLLALFLMQASKNVSDWWLSHWISHMKDNMTELVSVSATPLLMLSFLSPGRLVFNAPARGSESSGNMSSELKFYMTVYGSLAAANTVFTAARAFLFAYGAICAATVVHKRLLSSVLKATMTFFDTTPLGRILNRFSSDIYSVDDSLPFVLNILLANVFGLLGMLIVMSYGLPWVLLPLVPLGALYYQTQCFYRYSSRELKRLCSLTLSPVYSHFSETLSGLSTVRGSGHTTRFEEENERRLEQNQRCLFNSNAAMQWLDIRLQMIAVTVVTGISVIAVIQHQLKSIDPGLVGLSLSYALSITNLLSGLIFSYAQTEMQLVSIERTEEYSTSIPQEPQQASLEVLDRWPERARVEFVDVVLSYRPGLPNALDGVSVEVLPGEKIGIVGRTGSGKSSLFLALFRMVELNQGQILLDGVDISSVRLSDLRSKLAIIPQDPFLFSSSVRENLDPHGRHPDYRLLEALEQCHLGNVVQRNGGLDSEVGERGKSLSVGQRQLLCLARALLTEANILCIDEATASVDQKTDMLLQKTIREKFKDKTVLTIAHRLNTIMDSDKVLVMHAGKVVEFDSPATLCQREDSAFQKLLRGGEDQV</sequence>
<dbReference type="PROSITE" id="PS00211">
    <property type="entry name" value="ABC_TRANSPORTER_1"/>
    <property type="match status" value="2"/>
</dbReference>
<evidence type="ECO:0000256" key="3">
    <source>
        <dbReference type="ARBA" id="ARBA00012191"/>
    </source>
</evidence>
<keyword evidence="6" id="KW-0597">Phosphoprotein</keyword>
<keyword evidence="9" id="KW-0547">Nucleotide-binding</keyword>
<feature type="transmembrane region" description="Helical" evidence="24">
    <location>
        <begin position="376"/>
        <end position="394"/>
    </location>
</feature>
<feature type="transmembrane region" description="Helical" evidence="24">
    <location>
        <begin position="465"/>
        <end position="491"/>
    </location>
</feature>
<dbReference type="EC" id="7.6.2.3" evidence="15"/>
<organism evidence="27">
    <name type="scientific">Danio rerio</name>
    <name type="common">Zebrafish</name>
    <name type="synonym">Brachydanio rerio</name>
    <dbReference type="NCBI Taxonomy" id="7955"/>
    <lineage>
        <taxon>Eukaryota</taxon>
        <taxon>Metazoa</taxon>
        <taxon>Chordata</taxon>
        <taxon>Craniata</taxon>
        <taxon>Vertebrata</taxon>
        <taxon>Euteleostomi</taxon>
        <taxon>Actinopterygii</taxon>
        <taxon>Neopterygii</taxon>
        <taxon>Teleostei</taxon>
        <taxon>Ostariophysi</taxon>
        <taxon>Cypriniformes</taxon>
        <taxon>Danionidae</taxon>
        <taxon>Danioninae</taxon>
        <taxon>Danio</taxon>
    </lineage>
</organism>
<dbReference type="PaxDb" id="7955-ENSDARP00000101288"/>
<feature type="transmembrane region" description="Helical" evidence="24">
    <location>
        <begin position="564"/>
        <end position="585"/>
    </location>
</feature>
<feature type="transmembrane region" description="Helical" evidence="24">
    <location>
        <begin position="106"/>
        <end position="125"/>
    </location>
</feature>
<evidence type="ECO:0000256" key="4">
    <source>
        <dbReference type="ARBA" id="ARBA00022448"/>
    </source>
</evidence>
<dbReference type="ZFIN" id="ZDB-GENE-050517-24">
    <property type="gene designation" value="abcc10"/>
</dbReference>
<dbReference type="Pfam" id="PF00005">
    <property type="entry name" value="ABC_tran"/>
    <property type="match status" value="2"/>
</dbReference>
<evidence type="ECO:0000256" key="21">
    <source>
        <dbReference type="ARBA" id="ARBA00067405"/>
    </source>
</evidence>
<dbReference type="GO" id="GO:0008559">
    <property type="term" value="F:ABC-type xenobiotic transporter activity"/>
    <property type="evidence" value="ECO:0000318"/>
    <property type="project" value="GO_Central"/>
</dbReference>
<accession>E7F961</accession>
<dbReference type="STRING" id="7955.ENSDARP00000101288"/>
<dbReference type="Pfam" id="PF00664">
    <property type="entry name" value="ABC_membrane"/>
    <property type="match status" value="2"/>
</dbReference>
<evidence type="ECO:0000259" key="25">
    <source>
        <dbReference type="PROSITE" id="PS50893"/>
    </source>
</evidence>
<dbReference type="CDD" id="cd03244">
    <property type="entry name" value="ABCC_MRP_domain2"/>
    <property type="match status" value="1"/>
</dbReference>
<dbReference type="Ensembl" id="ENSDART00000115249.4">
    <property type="protein sequence ID" value="ENSDARP00000101288.2"/>
    <property type="gene ID" value="ENSDARG00000077988.4"/>
</dbReference>
<dbReference type="HOGENOM" id="CLU_000604_27_1_1"/>
<dbReference type="GO" id="GO:0016323">
    <property type="term" value="C:basolateral plasma membrane"/>
    <property type="evidence" value="ECO:0007669"/>
    <property type="project" value="UniProtKB-SubCell"/>
</dbReference>
<evidence type="ECO:0000256" key="9">
    <source>
        <dbReference type="ARBA" id="ARBA00022741"/>
    </source>
</evidence>
<dbReference type="SMART" id="SM00382">
    <property type="entry name" value="AAA"/>
    <property type="match status" value="2"/>
</dbReference>
<evidence type="ECO:0000256" key="24">
    <source>
        <dbReference type="SAM" id="Phobius"/>
    </source>
</evidence>
<feature type="transmembrane region" description="Helical" evidence="24">
    <location>
        <begin position="1104"/>
        <end position="1127"/>
    </location>
</feature>
<keyword evidence="14 24" id="KW-0472">Membrane</keyword>
<feature type="domain" description="ABC transmembrane type-1" evidence="26">
    <location>
        <begin position="955"/>
        <end position="1273"/>
    </location>
</feature>
<evidence type="ECO:0000256" key="5">
    <source>
        <dbReference type="ARBA" id="ARBA00022475"/>
    </source>
</evidence>
<evidence type="ECO:0000256" key="12">
    <source>
        <dbReference type="ARBA" id="ARBA00022989"/>
    </source>
</evidence>
<dbReference type="PROSITE" id="PS50893">
    <property type="entry name" value="ABC_TRANSPORTER_2"/>
    <property type="match status" value="2"/>
</dbReference>
<proteinExistence type="inferred from homology"/>
<dbReference type="AGR" id="ZFIN:ZDB-GENE-050517-24"/>
<feature type="domain" description="ABC transporter" evidence="25">
    <location>
        <begin position="674"/>
        <end position="899"/>
    </location>
</feature>
<evidence type="ECO:0000256" key="22">
    <source>
        <dbReference type="ARBA" id="ARBA00082787"/>
    </source>
</evidence>
<dbReference type="Gene3D" id="1.20.1560.10">
    <property type="entry name" value="ABC transporter type 1, transmembrane domain"/>
    <property type="match status" value="2"/>
</dbReference>
<dbReference type="GO" id="GO:0015711">
    <property type="term" value="P:organic anion transport"/>
    <property type="evidence" value="ECO:0000318"/>
    <property type="project" value="GO_Central"/>
</dbReference>
<accession>A0A8M9PSA7</accession>
<dbReference type="InterPro" id="IPR017871">
    <property type="entry name" value="ABC_transporter-like_CS"/>
</dbReference>
<name>A0A8M9PSA7_DANRE</name>
<dbReference type="GO" id="GO:0015431">
    <property type="term" value="F:ABC-type glutathione S-conjugate transporter activity"/>
    <property type="evidence" value="ECO:0007669"/>
    <property type="project" value="UniProtKB-EC"/>
</dbReference>
<evidence type="ECO:0000256" key="13">
    <source>
        <dbReference type="ARBA" id="ARBA00023055"/>
    </source>
</evidence>
<dbReference type="InterPro" id="IPR027417">
    <property type="entry name" value="P-loop_NTPase"/>
</dbReference>
<dbReference type="PANTHER" id="PTHR24223">
    <property type="entry name" value="ATP-BINDING CASSETTE SUB-FAMILY C"/>
    <property type="match status" value="1"/>
</dbReference>
<dbReference type="GO" id="GO:0006869">
    <property type="term" value="P:lipid transport"/>
    <property type="evidence" value="ECO:0007669"/>
    <property type="project" value="UniProtKB-KW"/>
</dbReference>
<comment type="similarity">
    <text evidence="2">Belongs to the ABC transporter superfamily. ABCC family. Conjugate transporter (TC 3.A.1.208) subfamily.</text>
</comment>
<comment type="subcellular location">
    <subcellularLocation>
        <location evidence="17">Basal cell membrane</location>
        <topology evidence="17">Multi-pass membrane protein</topology>
    </subcellularLocation>
    <subcellularLocation>
        <location evidence="1">Basolateral cell membrane</location>
        <topology evidence="1">Multi-pass membrane protein</topology>
    </subcellularLocation>
</comment>
<evidence type="ECO:0000256" key="20">
    <source>
        <dbReference type="ARBA" id="ARBA00048007"/>
    </source>
</evidence>
<feature type="transmembrane region" description="Helical" evidence="24">
    <location>
        <begin position="137"/>
        <end position="155"/>
    </location>
</feature>
<dbReference type="InterPro" id="IPR003593">
    <property type="entry name" value="AAA+_ATPase"/>
</dbReference>
<dbReference type="InterPro" id="IPR036640">
    <property type="entry name" value="ABC1_TM_sf"/>
</dbReference>
<evidence type="ECO:0000256" key="2">
    <source>
        <dbReference type="ARBA" id="ARBA00009726"/>
    </source>
</evidence>
<reference evidence="27" key="1">
    <citation type="submission" date="2011-06" db="UniProtKB">
        <authorList>
            <consortium name="Ensembl"/>
        </authorList>
    </citation>
    <scope>IDENTIFICATION</scope>
    <source>
        <strain evidence="27">Tuebingen</strain>
    </source>
</reference>
<dbReference type="FunFam" id="3.40.50.300:FF:001090">
    <property type="entry name" value="ATP-binding cassette subfamily C member 10"/>
    <property type="match status" value="1"/>
</dbReference>
<keyword evidence="8" id="KW-0677">Repeat</keyword>
<dbReference type="FunFam" id="3.40.50.300:FF:000163">
    <property type="entry name" value="Multidrug resistance-associated protein member 4"/>
    <property type="match status" value="1"/>
</dbReference>
<dbReference type="CTD" id="89845"/>
<feature type="transmembrane region" description="Helical" evidence="24">
    <location>
        <begin position="43"/>
        <end position="62"/>
    </location>
</feature>
<feature type="domain" description="ABC transmembrane type-1" evidence="26">
    <location>
        <begin position="341"/>
        <end position="620"/>
    </location>
</feature>
<dbReference type="PROSITE" id="PS50929">
    <property type="entry name" value="ABC_TM1F"/>
    <property type="match status" value="2"/>
</dbReference>
<feature type="transmembrane region" description="Helical" evidence="24">
    <location>
        <begin position="1247"/>
        <end position="1269"/>
    </location>
</feature>
<keyword evidence="12 24" id="KW-1133">Transmembrane helix</keyword>
<evidence type="ECO:0000256" key="16">
    <source>
        <dbReference type="ARBA" id="ARBA00034018"/>
    </source>
</evidence>
<dbReference type="AlphaFoldDB" id="A0A8M9PSA7"/>
<comment type="catalytic activity">
    <reaction evidence="16">
        <text>ATP + H2O + xenobioticSide 1 = ADP + phosphate + xenobioticSide 2.</text>
        <dbReference type="EC" id="7.6.2.2"/>
    </reaction>
</comment>
<evidence type="ECO:0000256" key="19">
    <source>
        <dbReference type="ARBA" id="ARBA00047576"/>
    </source>
</evidence>
<keyword evidence="7 24" id="KW-0812">Transmembrane</keyword>
<dbReference type="GO" id="GO:0055085">
    <property type="term" value="P:transmembrane transport"/>
    <property type="evidence" value="ECO:0000318"/>
    <property type="project" value="GO_Central"/>
</dbReference>
<evidence type="ECO:0000256" key="18">
    <source>
        <dbReference type="ARBA" id="ARBA00047523"/>
    </source>
</evidence>
<evidence type="ECO:0000256" key="11">
    <source>
        <dbReference type="ARBA" id="ARBA00022967"/>
    </source>
</evidence>
<dbReference type="SUPFAM" id="SSF52540">
    <property type="entry name" value="P-loop containing nucleoside triphosphate hydrolases"/>
    <property type="match status" value="2"/>
</dbReference>
<dbReference type="GO" id="GO:0005524">
    <property type="term" value="F:ATP binding"/>
    <property type="evidence" value="ECO:0007669"/>
    <property type="project" value="UniProtKB-KW"/>
</dbReference>
<comment type="catalytic activity">
    <reaction evidence="18">
        <text>leukotriene C4(in) + ATP + H2O = leukotriene C4(out) + ADP + phosphate + H(+)</text>
        <dbReference type="Rhea" id="RHEA:38963"/>
        <dbReference type="ChEBI" id="CHEBI:15377"/>
        <dbReference type="ChEBI" id="CHEBI:15378"/>
        <dbReference type="ChEBI" id="CHEBI:30616"/>
        <dbReference type="ChEBI" id="CHEBI:43474"/>
        <dbReference type="ChEBI" id="CHEBI:57973"/>
        <dbReference type="ChEBI" id="CHEBI:456216"/>
    </reaction>
    <physiologicalReaction direction="left-to-right" evidence="18">
        <dbReference type="Rhea" id="RHEA:38964"/>
    </physiologicalReaction>
</comment>
<feature type="transmembrane region" description="Helical" evidence="24">
    <location>
        <begin position="175"/>
        <end position="194"/>
    </location>
</feature>
<dbReference type="InterPro" id="IPR003439">
    <property type="entry name" value="ABC_transporter-like_ATP-bd"/>
</dbReference>
<keyword evidence="10" id="KW-0067">ATP-binding</keyword>
<dbReference type="eggNOG" id="KOG0054">
    <property type="taxonomic scope" value="Eukaryota"/>
</dbReference>
<dbReference type="KEGG" id="dre:556709"/>
<feature type="transmembrane region" description="Helical" evidence="24">
    <location>
        <begin position="1033"/>
        <end position="1063"/>
    </location>
</feature>
<keyword evidence="4" id="KW-0813">Transport</keyword>
<feature type="transmembrane region" description="Helical" evidence="24">
    <location>
        <begin position="74"/>
        <end position="94"/>
    </location>
</feature>
<dbReference type="GeneTree" id="ENSGT00940000164531"/>
<dbReference type="CDD" id="cd18598">
    <property type="entry name" value="ABC_6TM_MRP7_D1_like"/>
    <property type="match status" value="1"/>
</dbReference>
<reference evidence="27" key="2">
    <citation type="journal article" date="2013" name="Nature">
        <title>The zebrafish reference genome sequence and its relationship to the human genome.</title>
        <authorList>
            <consortium name="Genome Reference Consortium Zebrafish"/>
            <person name="Howe K."/>
            <person name="Clark M.D."/>
            <person name="Torroja C.F."/>
            <person name="Torrance J."/>
            <person name="Berthelot C."/>
            <person name="Muffato M."/>
            <person name="Collins J.E."/>
            <person name="Humphray S."/>
            <person name="McLaren K."/>
            <person name="Matthews L."/>
            <person name="McLaren S."/>
            <person name="Sealy I."/>
            <person name="Caccamo M."/>
            <person name="Churcher C."/>
            <person name="Scott C."/>
            <person name="Barrett J.C."/>
            <person name="Koch R."/>
            <person name="Rauch G.J."/>
            <person name="White S."/>
            <person name="Chow W."/>
            <person name="Kilian B."/>
            <person name="Quintais L.T."/>
            <person name="Guerra-Assuncao J.A."/>
            <person name="Zhou Y."/>
            <person name="Gu Y."/>
            <person name="Yen J."/>
            <person name="Vogel J.H."/>
            <person name="Eyre T."/>
            <person name="Redmond S."/>
            <person name="Banerjee R."/>
            <person name="Chi J."/>
            <person name="Fu B."/>
            <person name="Langley E."/>
            <person name="Maguire S.F."/>
            <person name="Laird G.K."/>
            <person name="Lloyd D."/>
            <person name="Kenyon E."/>
            <person name="Donaldson S."/>
            <person name="Sehra H."/>
            <person name="Almeida-King J."/>
            <person name="Loveland J."/>
            <person name="Trevanion S."/>
            <person name="Jones M."/>
            <person name="Quail M."/>
            <person name="Willey D."/>
            <person name="Hunt A."/>
            <person name="Burton J."/>
            <person name="Sims S."/>
            <person name="McLay K."/>
            <person name="Plumb B."/>
            <person name="Davis J."/>
            <person name="Clee C."/>
            <person name="Oliver K."/>
            <person name="Clark R."/>
            <person name="Riddle C."/>
            <person name="Elliot D."/>
            <person name="Eliott D."/>
            <person name="Threadgold G."/>
            <person name="Harden G."/>
            <person name="Ware D."/>
            <person name="Begum S."/>
            <person name="Mortimore B."/>
            <person name="Mortimer B."/>
            <person name="Kerry G."/>
            <person name="Heath P."/>
            <person name="Phillimore B."/>
            <person name="Tracey A."/>
            <person name="Corby N."/>
            <person name="Dunn M."/>
            <person name="Johnson C."/>
            <person name="Wood J."/>
            <person name="Clark S."/>
            <person name="Pelan S."/>
            <person name="Griffiths G."/>
            <person name="Smith M."/>
            <person name="Glithero R."/>
            <person name="Howden P."/>
            <person name="Barker N."/>
            <person name="Lloyd C."/>
            <person name="Stevens C."/>
            <person name="Harley J."/>
            <person name="Holt K."/>
            <person name="Panagiotidis G."/>
            <person name="Lovell J."/>
            <person name="Beasley H."/>
            <person name="Henderson C."/>
            <person name="Gordon D."/>
            <person name="Auger K."/>
            <person name="Wright D."/>
            <person name="Collins J."/>
            <person name="Raisen C."/>
            <person name="Dyer L."/>
            <person name="Leung K."/>
            <person name="Robertson L."/>
            <person name="Ambridge K."/>
            <person name="Leongamornlert D."/>
            <person name="McGuire S."/>
            <person name="Gilderthorp R."/>
            <person name="Griffiths C."/>
            <person name="Manthravadi D."/>
            <person name="Nichol S."/>
            <person name="Barker G."/>
            <person name="Whitehead S."/>
            <person name="Kay M."/>
            <person name="Brown J."/>
            <person name="Murnane C."/>
            <person name="Gray E."/>
            <person name="Humphries M."/>
            <person name="Sycamore N."/>
            <person name="Barker D."/>
            <person name="Saunders D."/>
            <person name="Wallis J."/>
            <person name="Babbage A."/>
            <person name="Hammond S."/>
            <person name="Mashreghi-Mohammadi M."/>
            <person name="Barr L."/>
            <person name="Martin S."/>
            <person name="Wray P."/>
            <person name="Ellington A."/>
            <person name="Matthews N."/>
            <person name="Ellwood M."/>
            <person name="Woodmansey R."/>
            <person name="Clark G."/>
            <person name="Cooper J."/>
            <person name="Cooper J."/>
            <person name="Tromans A."/>
            <person name="Grafham D."/>
            <person name="Skuce C."/>
            <person name="Pandian R."/>
            <person name="Andrews R."/>
            <person name="Harrison E."/>
            <person name="Kimberley A."/>
            <person name="Garnett J."/>
            <person name="Fosker N."/>
            <person name="Hall R."/>
            <person name="Garner P."/>
            <person name="Kelly D."/>
            <person name="Bird C."/>
            <person name="Palmer S."/>
            <person name="Gehring I."/>
            <person name="Berger A."/>
            <person name="Dooley C.M."/>
            <person name="Ersan-Urun Z."/>
            <person name="Eser C."/>
            <person name="Geiger H."/>
            <person name="Geisler M."/>
            <person name="Karotki L."/>
            <person name="Kirn A."/>
            <person name="Konantz J."/>
            <person name="Konantz M."/>
            <person name="Oberlander M."/>
            <person name="Rudolph-Geiger S."/>
            <person name="Teucke M."/>
            <person name="Lanz C."/>
            <person name="Raddatz G."/>
            <person name="Osoegawa K."/>
            <person name="Zhu B."/>
            <person name="Rapp A."/>
            <person name="Widaa S."/>
            <person name="Langford C."/>
            <person name="Yang F."/>
            <person name="Schuster S.C."/>
            <person name="Carter N.P."/>
            <person name="Harrow J."/>
            <person name="Ning Z."/>
            <person name="Herrero J."/>
            <person name="Searle S.M."/>
            <person name="Enright A."/>
            <person name="Geisler R."/>
            <person name="Plasterk R.H."/>
            <person name="Lee C."/>
            <person name="Westerfield M."/>
            <person name="de Jong P.J."/>
            <person name="Zon L.I."/>
            <person name="Postlethwait J.H."/>
            <person name="Nusslein-Volhard C."/>
            <person name="Hubbard T.J."/>
            <person name="Roest Crollius H."/>
            <person name="Rogers J."/>
            <person name="Stemple D.L."/>
        </authorList>
    </citation>
    <scope>NUCLEOTIDE SEQUENCE [LARGE SCALE GENOMIC DNA]</scope>
    <source>
        <strain evidence="27">Tuebingen</strain>
    </source>
</reference>
<evidence type="ECO:0000256" key="8">
    <source>
        <dbReference type="ARBA" id="ARBA00022737"/>
    </source>
</evidence>
<feature type="domain" description="ABC transporter" evidence="25">
    <location>
        <begin position="1309"/>
        <end position="1542"/>
    </location>
</feature>
<dbReference type="EMBL" id="BX004880">
    <property type="status" value="NOT_ANNOTATED_CDS"/>
    <property type="molecule type" value="Genomic_DNA"/>
</dbReference>
<dbReference type="SUPFAM" id="SSF90123">
    <property type="entry name" value="ABC transporter transmembrane region"/>
    <property type="match status" value="2"/>
</dbReference>
<feature type="transmembrane region" description="Helical" evidence="24">
    <location>
        <begin position="597"/>
        <end position="615"/>
    </location>
</feature>
<keyword evidence="13" id="KW-0445">Lipid transport</keyword>
<evidence type="ECO:0000256" key="10">
    <source>
        <dbReference type="ARBA" id="ARBA00022840"/>
    </source>
</evidence>
<dbReference type="CDD" id="cd18605">
    <property type="entry name" value="ABC_6TM_MRP7_D2_like"/>
    <property type="match status" value="1"/>
</dbReference>
<evidence type="ECO:0000313" key="28">
    <source>
        <dbReference type="ZFIN" id="ZDB-GENE-050517-24"/>
    </source>
</evidence>
<protein>
    <recommendedName>
        <fullName evidence="21">ATP-binding cassette sub-family C member 10</fullName>
        <ecNumber evidence="3">7.6.2.2</ecNumber>
        <ecNumber evidence="15">7.6.2.3</ecNumber>
    </recommendedName>
    <alternativeName>
        <fullName evidence="22">Multidrug resistance-associated protein 7</fullName>
    </alternativeName>
</protein>
<evidence type="ECO:0000256" key="15">
    <source>
        <dbReference type="ARBA" id="ARBA00024220"/>
    </source>
</evidence>
<evidence type="ECO:0000256" key="7">
    <source>
        <dbReference type="ARBA" id="ARBA00022692"/>
    </source>
</evidence>
<dbReference type="GO" id="GO:0005886">
    <property type="term" value="C:plasma membrane"/>
    <property type="evidence" value="ECO:0000318"/>
    <property type="project" value="GO_Central"/>
</dbReference>
<feature type="compositionally biased region" description="Basic and acidic residues" evidence="23">
    <location>
        <begin position="892"/>
        <end position="908"/>
    </location>
</feature>
<keyword evidence="5" id="KW-1003">Cell membrane</keyword>
<feature type="region of interest" description="Disordered" evidence="23">
    <location>
        <begin position="889"/>
        <end position="915"/>
    </location>
</feature>
<comment type="catalytic activity">
    <reaction evidence="20">
        <text>an S-substituted glutathione(in) + ATP + H2O = an S-substituted glutathione(out) + ADP + phosphate + H(+)</text>
        <dbReference type="Rhea" id="RHEA:19121"/>
        <dbReference type="ChEBI" id="CHEBI:15377"/>
        <dbReference type="ChEBI" id="CHEBI:15378"/>
        <dbReference type="ChEBI" id="CHEBI:30616"/>
        <dbReference type="ChEBI" id="CHEBI:43474"/>
        <dbReference type="ChEBI" id="CHEBI:90779"/>
        <dbReference type="ChEBI" id="CHEBI:456216"/>
        <dbReference type="EC" id="7.6.2.3"/>
    </reaction>
    <physiologicalReaction direction="left-to-right" evidence="20">
        <dbReference type="Rhea" id="RHEA:19122"/>
    </physiologicalReaction>
</comment>
<feature type="transmembrane region" description="Helical" evidence="24">
    <location>
        <begin position="1216"/>
        <end position="1235"/>
    </location>
</feature>
<keyword evidence="11" id="KW-1278">Translocase</keyword>
<gene>
    <name evidence="27 28" type="primary">abcc10</name>
</gene>
<dbReference type="InterPro" id="IPR050173">
    <property type="entry name" value="ABC_transporter_C-like"/>
</dbReference>
<evidence type="ECO:0000313" key="27">
    <source>
        <dbReference type="Ensembl" id="ENSDARP00000101288"/>
    </source>
</evidence>
<evidence type="ECO:0000256" key="6">
    <source>
        <dbReference type="ARBA" id="ARBA00022553"/>
    </source>
</evidence>
<evidence type="ECO:0000256" key="17">
    <source>
        <dbReference type="ARBA" id="ARBA00034696"/>
    </source>
</evidence>
<comment type="catalytic activity">
    <reaction evidence="19">
        <text>17beta-estradiol 17-O-(beta-D-glucuronate)(in) + ATP + H2O = 17beta-estradiol 17-O-(beta-D-glucuronate)(out) + ADP + phosphate + H(+)</text>
        <dbReference type="Rhea" id="RHEA:60128"/>
        <dbReference type="ChEBI" id="CHEBI:15377"/>
        <dbReference type="ChEBI" id="CHEBI:15378"/>
        <dbReference type="ChEBI" id="CHEBI:30616"/>
        <dbReference type="ChEBI" id="CHEBI:43474"/>
        <dbReference type="ChEBI" id="CHEBI:82961"/>
        <dbReference type="ChEBI" id="CHEBI:456216"/>
    </reaction>
    <physiologicalReaction direction="left-to-right" evidence="19">
        <dbReference type="Rhea" id="RHEA:60129"/>
    </physiologicalReaction>
</comment>
<dbReference type="GO" id="GO:0016887">
    <property type="term" value="F:ATP hydrolysis activity"/>
    <property type="evidence" value="ECO:0007669"/>
    <property type="project" value="InterPro"/>
</dbReference>
<dbReference type="InterPro" id="IPR011527">
    <property type="entry name" value="ABC1_TM_dom"/>
</dbReference>
<dbReference type="OrthoDB" id="6500128at2759"/>
<dbReference type="CDD" id="cd03250">
    <property type="entry name" value="ABCC_MRP_domain1"/>
    <property type="match status" value="1"/>
</dbReference>
<evidence type="ECO:0000256" key="14">
    <source>
        <dbReference type="ARBA" id="ARBA00023136"/>
    </source>
</evidence>
<dbReference type="EC" id="7.6.2.2" evidence="3"/>
<evidence type="ECO:0000256" key="23">
    <source>
        <dbReference type="SAM" id="MobiDB-lite"/>
    </source>
</evidence>
<dbReference type="Bgee" id="ENSDARG00000077988">
    <property type="expression patterns" value="Expressed in early embryo and 20 other cell types or tissues"/>
</dbReference>
<evidence type="ECO:0000259" key="26">
    <source>
        <dbReference type="PROSITE" id="PS50929"/>
    </source>
</evidence>